<protein>
    <submittedName>
        <fullName evidence="2">Aldehyde dehydrogenase</fullName>
    </submittedName>
    <submittedName>
        <fullName evidence="3">Xanthine dehydrogenase family protein molybdopterin-binding subunit</fullName>
    </submittedName>
</protein>
<dbReference type="SMART" id="SM01008">
    <property type="entry name" value="Ald_Xan_dh_C"/>
    <property type="match status" value="1"/>
</dbReference>
<dbReference type="Gene3D" id="3.90.1170.50">
    <property type="entry name" value="Aldehyde oxidase/xanthine dehydrogenase, a/b hammerhead"/>
    <property type="match status" value="1"/>
</dbReference>
<dbReference type="PANTHER" id="PTHR47495">
    <property type="entry name" value="ALDEHYDE DEHYDROGENASE"/>
    <property type="match status" value="1"/>
</dbReference>
<sequence>MKINKSIFHSEPATLSRRNFLVGTVAGTLIMAFTSDFSGQTVFASEALEKKLFSPTVWFQINDRGEVTINIAKAEMGQHVGSALARIVADELGANWEHVKIVHVDTHPKWGFMVTGGSWSVNTSFVTLSQAGAAGRQALIEAAAKLKGIPPSQCDTQNGYVVTPAGNLGFGEVVQRATFNRAFTAEELAKFNPKPKSQHVLIGVDHKALDIPQKTNGTAVYGIDVEVEGMVYARPVVPPTRYGSRVISVDDSRAKPLPGYLGHVILKDPSGLIQGWVSVLAKDYPTAIKAGDLIEVQYQVGPTATVSENDILQEGERQVNAPSTGYLFVDTGDVDAAKKQNPNSIDAIYKTHTAMHFALEPLNTTALFSDGTWHIHGGNQWQSLTLPSLAKALEVDESQVVIHQYYLGGGFGRRLWGDYMIPAALTAKQFGQPVKLIFTRVDDSRFDQVRSASVQRFQANFDETNQLVAIDHAFSAGWPTLTMAPDLLADSVDKQGKLDPFSTSGADHWYTLEHHRARAINNALAQKTFLPGWLRSVGQGWIVWGLESFIDEAAHQAGVDPVAFRLQMLDGKGKQAGIPPETSGGALRLRHVLTVLAKQVNYGSKLGPNEGLGIALSSGQERTNATLIATAAHVRVDSDTGKIQVKKVVMVVDAGVIIHPDGARAQLEGAALWGVSLALNEHTEFANGQVRDVNLNTYTPIRMNEVPEITIKLIDSEEFPTGLGEQGVIGIAPAIGNAIFQAVGVRLRTLPMKPEHILNSVKKQEV</sequence>
<dbReference type="InterPro" id="IPR046867">
    <property type="entry name" value="AldOxase/xan_DH_MoCoBD2"/>
</dbReference>
<dbReference type="Pfam" id="PF20256">
    <property type="entry name" value="MoCoBD_2"/>
    <property type="match status" value="2"/>
</dbReference>
<dbReference type="RefSeq" id="WP_054571901.1">
    <property type="nucleotide sequence ID" value="NZ_LKKS01000011.1"/>
</dbReference>
<dbReference type="PANTHER" id="PTHR47495:SF2">
    <property type="entry name" value="ALDEHYDE DEHYDROGENASE"/>
    <property type="match status" value="1"/>
</dbReference>
<dbReference type="Proteomes" id="UP000278162">
    <property type="component" value="Unassembled WGS sequence"/>
</dbReference>
<gene>
    <name evidence="3" type="ORF">EFK07_08970</name>
    <name evidence="2" type="ORF">HB13667_01080</name>
</gene>
<reference evidence="3 5" key="2">
    <citation type="submission" date="2018-10" db="EMBL/GenBank/DDBJ databases">
        <title>An outbreak of IMP-63 producing strain in France.</title>
        <authorList>
            <person name="Bour M."/>
            <person name="Liapis E."/>
            <person name="Plesiat P."/>
        </authorList>
    </citation>
    <scope>NUCLEOTIDE SEQUENCE [LARGE SCALE GENOMIC DNA]</scope>
    <source>
        <strain evidence="3 5">12917</strain>
    </source>
</reference>
<dbReference type="InterPro" id="IPR037165">
    <property type="entry name" value="AldOxase/xan_DH_Mopterin-bd_sf"/>
</dbReference>
<dbReference type="InterPro" id="IPR000674">
    <property type="entry name" value="Ald_Oxase/Xan_DH_a/b"/>
</dbReference>
<dbReference type="EMBL" id="LKKS01000011">
    <property type="protein sequence ID" value="KPM68630.1"/>
    <property type="molecule type" value="Genomic_DNA"/>
</dbReference>
<dbReference type="SUPFAM" id="SSF54665">
    <property type="entry name" value="CO dehydrogenase molybdoprotein N-domain-like"/>
    <property type="match status" value="1"/>
</dbReference>
<dbReference type="SUPFAM" id="SSF56003">
    <property type="entry name" value="Molybdenum cofactor-binding domain"/>
    <property type="match status" value="2"/>
</dbReference>
<dbReference type="Proteomes" id="UP000050437">
    <property type="component" value="Unassembled WGS sequence"/>
</dbReference>
<evidence type="ECO:0000313" key="2">
    <source>
        <dbReference type="EMBL" id="KPM68630.1"/>
    </source>
</evidence>
<name>A0A0P7DEZ2_PSEPU</name>
<dbReference type="EMBL" id="RJAI01000018">
    <property type="protein sequence ID" value="RNF91537.1"/>
    <property type="molecule type" value="Genomic_DNA"/>
</dbReference>
<evidence type="ECO:0000313" key="4">
    <source>
        <dbReference type="Proteomes" id="UP000050437"/>
    </source>
</evidence>
<evidence type="ECO:0000313" key="3">
    <source>
        <dbReference type="EMBL" id="RNF91537.1"/>
    </source>
</evidence>
<feature type="domain" description="Aldehyde oxidase/xanthine dehydrogenase a/b hammerhead" evidence="1">
    <location>
        <begin position="216"/>
        <end position="302"/>
    </location>
</feature>
<organism evidence="2 4">
    <name type="scientific">Pseudomonas putida</name>
    <name type="common">Arthrobacter siderocapsulatus</name>
    <dbReference type="NCBI Taxonomy" id="303"/>
    <lineage>
        <taxon>Bacteria</taxon>
        <taxon>Pseudomonadati</taxon>
        <taxon>Pseudomonadota</taxon>
        <taxon>Gammaproteobacteria</taxon>
        <taxon>Pseudomonadales</taxon>
        <taxon>Pseudomonadaceae</taxon>
        <taxon>Pseudomonas</taxon>
    </lineage>
</organism>
<dbReference type="InterPro" id="IPR006311">
    <property type="entry name" value="TAT_signal"/>
</dbReference>
<dbReference type="PIRSF" id="PIRSF036389">
    <property type="entry name" value="IOR_B"/>
    <property type="match status" value="1"/>
</dbReference>
<dbReference type="InterPro" id="IPR036856">
    <property type="entry name" value="Ald_Oxase/Xan_DH_a/b_sf"/>
</dbReference>
<evidence type="ECO:0000313" key="5">
    <source>
        <dbReference type="Proteomes" id="UP000278162"/>
    </source>
</evidence>
<dbReference type="PROSITE" id="PS51318">
    <property type="entry name" value="TAT"/>
    <property type="match status" value="1"/>
</dbReference>
<dbReference type="InterPro" id="IPR012368">
    <property type="entry name" value="OxRdtase_Mopterin-bd_su_IorB"/>
</dbReference>
<comment type="caution">
    <text evidence="2">The sequence shown here is derived from an EMBL/GenBank/DDBJ whole genome shotgun (WGS) entry which is preliminary data.</text>
</comment>
<reference evidence="2 4" key="1">
    <citation type="submission" date="2015-10" db="EMBL/GenBank/DDBJ databases">
        <title>Pseudomonas putida clinical strains.</title>
        <authorList>
            <person name="Molina L."/>
            <person name="Udaondo Z."/>
        </authorList>
    </citation>
    <scope>NUCLEOTIDE SEQUENCE [LARGE SCALE GENOMIC DNA]</scope>
    <source>
        <strain evidence="2 4">HB13667</strain>
    </source>
</reference>
<dbReference type="Gene3D" id="3.30.365.10">
    <property type="entry name" value="Aldehyde oxidase/xanthine dehydrogenase, molybdopterin binding domain"/>
    <property type="match status" value="4"/>
</dbReference>
<dbReference type="Pfam" id="PF02738">
    <property type="entry name" value="MoCoBD_1"/>
    <property type="match status" value="1"/>
</dbReference>
<proteinExistence type="predicted"/>
<dbReference type="AlphaFoldDB" id="A0A0P7DEZ2"/>
<evidence type="ECO:0000259" key="1">
    <source>
        <dbReference type="SMART" id="SM01008"/>
    </source>
</evidence>
<dbReference type="GO" id="GO:0016491">
    <property type="term" value="F:oxidoreductase activity"/>
    <property type="evidence" value="ECO:0007669"/>
    <property type="project" value="InterPro"/>
</dbReference>
<accession>A0A0P7DEZ2</accession>
<dbReference type="InterPro" id="IPR008274">
    <property type="entry name" value="AldOxase/xan_DH_MoCoBD1"/>
</dbReference>
<dbReference type="InterPro" id="IPR052516">
    <property type="entry name" value="N-heterocyclic_Hydroxylase"/>
</dbReference>